<dbReference type="PANTHER" id="PTHR43364:SF1">
    <property type="entry name" value="OXIDOREDUCTASE YDHF"/>
    <property type="match status" value="1"/>
</dbReference>
<dbReference type="EC" id="1.-.-.-" evidence="2"/>
<accession>A0A1I4I0W0</accession>
<evidence type="ECO:0000259" key="1">
    <source>
        <dbReference type="Pfam" id="PF00248"/>
    </source>
</evidence>
<dbReference type="GO" id="GO:0016491">
    <property type="term" value="F:oxidoreductase activity"/>
    <property type="evidence" value="ECO:0007669"/>
    <property type="project" value="UniProtKB-KW"/>
</dbReference>
<dbReference type="InterPro" id="IPR020471">
    <property type="entry name" value="AKR"/>
</dbReference>
<dbReference type="STRING" id="1420917.AU15_18455"/>
<proteinExistence type="predicted"/>
<dbReference type="PANTHER" id="PTHR43364">
    <property type="entry name" value="NADH-SPECIFIC METHYLGLYOXAL REDUCTASE-RELATED"/>
    <property type="match status" value="1"/>
</dbReference>
<feature type="domain" description="NADP-dependent oxidoreductase" evidence="1">
    <location>
        <begin position="14"/>
        <end position="271"/>
    </location>
</feature>
<dbReference type="PRINTS" id="PR00069">
    <property type="entry name" value="ALDKETRDTASE"/>
</dbReference>
<dbReference type="SUPFAM" id="SSF51430">
    <property type="entry name" value="NAD(P)-linked oxidoreductase"/>
    <property type="match status" value="1"/>
</dbReference>
<dbReference type="GeneID" id="77255671"/>
<dbReference type="Proteomes" id="UP000193100">
    <property type="component" value="Chromosome"/>
</dbReference>
<dbReference type="Pfam" id="PF00248">
    <property type="entry name" value="Aldo_ket_red"/>
    <property type="match status" value="1"/>
</dbReference>
<name>A0A1W6K8L6_9GAMM</name>
<dbReference type="GO" id="GO:0005829">
    <property type="term" value="C:cytosol"/>
    <property type="evidence" value="ECO:0007669"/>
    <property type="project" value="TreeGrafter"/>
</dbReference>
<dbReference type="InterPro" id="IPR036812">
    <property type="entry name" value="NAD(P)_OxRdtase_dom_sf"/>
</dbReference>
<dbReference type="InterPro" id="IPR018170">
    <property type="entry name" value="Aldo/ket_reductase_CS"/>
</dbReference>
<keyword evidence="2" id="KW-0560">Oxidoreductase</keyword>
<dbReference type="RefSeq" id="WP_227517897.1">
    <property type="nucleotide sequence ID" value="NZ_CP020931.1"/>
</dbReference>
<reference evidence="3 5" key="1">
    <citation type="submission" date="2016-10" db="EMBL/GenBank/DDBJ databases">
        <authorList>
            <person name="Varghese N."/>
            <person name="Submissions S."/>
        </authorList>
    </citation>
    <scope>NUCLEOTIDE SEQUENCE [LARGE SCALE GENOMIC DNA]</scope>
    <source>
        <strain evidence="3 5">DSM 26291</strain>
    </source>
</reference>
<dbReference type="PROSITE" id="PS00062">
    <property type="entry name" value="ALDOKETO_REDUCTASE_2"/>
    <property type="match status" value="1"/>
</dbReference>
<reference evidence="2 4" key="2">
    <citation type="submission" date="2017-04" db="EMBL/GenBank/DDBJ databases">
        <title>Genome Sequence of Marinobacter salarius strain SMR5 Isolated from a culture of the Diatom Skeletonema marinoi.</title>
        <authorList>
            <person name="Topel M."/>
            <person name="Pinder M.I.M."/>
            <person name="Johansson O.N."/>
            <person name="Kourtchenko O."/>
            <person name="Godhe A."/>
            <person name="Clarke A.K."/>
        </authorList>
    </citation>
    <scope>NUCLEOTIDE SEQUENCE [LARGE SCALE GENOMIC DNA]</scope>
    <source>
        <strain evidence="2 4">SMR5</strain>
    </source>
</reference>
<gene>
    <name evidence="2" type="primary">ydhF</name>
    <name evidence="2" type="ORF">MARSALSMR5_01705</name>
    <name evidence="3" type="ORF">SAMN04487868_102233</name>
</gene>
<dbReference type="AlphaFoldDB" id="A0A1W6K8L6"/>
<evidence type="ECO:0000313" key="4">
    <source>
        <dbReference type="Proteomes" id="UP000193100"/>
    </source>
</evidence>
<protein>
    <submittedName>
        <fullName evidence="2">Oxidoreductase YdhF</fullName>
        <ecNumber evidence="2">1.-.-.-</ecNumber>
    </submittedName>
    <submittedName>
        <fullName evidence="3">Predicted oxidoreductase</fullName>
    </submittedName>
</protein>
<dbReference type="EMBL" id="CP020931">
    <property type="protein sequence ID" value="ARM83786.1"/>
    <property type="molecule type" value="Genomic_DNA"/>
</dbReference>
<dbReference type="EMBL" id="FOTV01000002">
    <property type="protein sequence ID" value="SFL47904.1"/>
    <property type="molecule type" value="Genomic_DNA"/>
</dbReference>
<keyword evidence="5" id="KW-1185">Reference proteome</keyword>
<evidence type="ECO:0000313" key="3">
    <source>
        <dbReference type="EMBL" id="SFL47904.1"/>
    </source>
</evidence>
<dbReference type="Proteomes" id="UP000199211">
    <property type="component" value="Unassembled WGS sequence"/>
</dbReference>
<evidence type="ECO:0000313" key="5">
    <source>
        <dbReference type="Proteomes" id="UP000199211"/>
    </source>
</evidence>
<accession>A0A1W6K8L6</accession>
<dbReference type="InterPro" id="IPR050523">
    <property type="entry name" value="AKR_Detox_Biosynth"/>
</dbReference>
<evidence type="ECO:0000313" key="2">
    <source>
        <dbReference type="EMBL" id="ARM83786.1"/>
    </source>
</evidence>
<dbReference type="InterPro" id="IPR023210">
    <property type="entry name" value="NADP_OxRdtase_dom"/>
</dbReference>
<sequence>MQNTQTAGFTPETPLILGMMRLHDHPSLTQPARLADWIAARLDDGLNVFDHADIYGGGECERLFGDALRAHPALAQNLQVITKTGIVPADRDTSQWRVKHYRAEADYVENAINKAIASLAVEQIDTFLIHRPDPLMQAEDVARVLEAAVSAGKIRQIGVSNFLPEQWRWLARNTELPLVCNQSQLSLLHTDPLFDGTLEAHLADGLRWLAWSPLGGGGLADRIPAELMEEAREETGLDDTGLAIAWLRQIPGTPIPVLGSMNPERIHSALNGARSPMPRGLWYRLLESVRNTAVA</sequence>
<dbReference type="Gene3D" id="3.20.20.100">
    <property type="entry name" value="NADP-dependent oxidoreductase domain"/>
    <property type="match status" value="1"/>
</dbReference>
<dbReference type="CDD" id="cd19092">
    <property type="entry name" value="AKR_BsYcsN_EcYdhF-like"/>
    <property type="match status" value="1"/>
</dbReference>
<organism evidence="2 4">
    <name type="scientific">Marinobacter salarius</name>
    <dbReference type="NCBI Taxonomy" id="1420917"/>
    <lineage>
        <taxon>Bacteria</taxon>
        <taxon>Pseudomonadati</taxon>
        <taxon>Pseudomonadota</taxon>
        <taxon>Gammaproteobacteria</taxon>
        <taxon>Pseudomonadales</taxon>
        <taxon>Marinobacteraceae</taxon>
        <taxon>Marinobacter</taxon>
    </lineage>
</organism>